<reference evidence="3 4" key="1">
    <citation type="submission" date="2018-11" db="EMBL/GenBank/DDBJ databases">
        <authorList>
            <consortium name="Pathogen Informatics"/>
        </authorList>
    </citation>
    <scope>NUCLEOTIDE SEQUENCE [LARGE SCALE GENOMIC DNA]</scope>
</reference>
<feature type="coiled-coil region" evidence="1">
    <location>
        <begin position="5"/>
        <end position="32"/>
    </location>
</feature>
<evidence type="ECO:0000313" key="5">
    <source>
        <dbReference type="WBParaSite" id="HPBE_0000325701-mRNA-1"/>
    </source>
</evidence>
<dbReference type="Proteomes" id="UP000050761">
    <property type="component" value="Unassembled WGS sequence"/>
</dbReference>
<evidence type="ECO:0000313" key="3">
    <source>
        <dbReference type="EMBL" id="VDO32760.1"/>
    </source>
</evidence>
<dbReference type="AlphaFoldDB" id="A0A183FAR5"/>
<evidence type="ECO:0000313" key="4">
    <source>
        <dbReference type="Proteomes" id="UP000050761"/>
    </source>
</evidence>
<proteinExistence type="predicted"/>
<keyword evidence="2" id="KW-1133">Transmembrane helix</keyword>
<evidence type="ECO:0000256" key="1">
    <source>
        <dbReference type="SAM" id="Coils"/>
    </source>
</evidence>
<dbReference type="WBParaSite" id="HPBE_0000325701-mRNA-1">
    <property type="protein sequence ID" value="HPBE_0000325701-mRNA-1"/>
    <property type="gene ID" value="HPBE_0000325701"/>
</dbReference>
<keyword evidence="1" id="KW-0175">Coiled coil</keyword>
<sequence length="76" mass="8752">MGKKNKNLVSQHIDFEEENEELQDEVDTFHAKDRKLAANAYKKRAVRFIRFIVLLPYTGFTICTIFAQCSLLGSSI</sequence>
<gene>
    <name evidence="3" type="ORF">HPBE_LOCUS3258</name>
</gene>
<dbReference type="EMBL" id="UZAH01007474">
    <property type="protein sequence ID" value="VDO32760.1"/>
    <property type="molecule type" value="Genomic_DNA"/>
</dbReference>
<accession>A0A3P7UCT4</accession>
<protein>
    <submittedName>
        <fullName evidence="5">Transmembrane protein</fullName>
    </submittedName>
</protein>
<name>A0A183FAR5_HELPZ</name>
<evidence type="ECO:0000256" key="2">
    <source>
        <dbReference type="SAM" id="Phobius"/>
    </source>
</evidence>
<feature type="transmembrane region" description="Helical" evidence="2">
    <location>
        <begin position="51"/>
        <end position="73"/>
    </location>
</feature>
<keyword evidence="2" id="KW-0472">Membrane</keyword>
<accession>A0A183FAR5</accession>
<keyword evidence="4" id="KW-1185">Reference proteome</keyword>
<organism evidence="4 5">
    <name type="scientific">Heligmosomoides polygyrus</name>
    <name type="common">Parasitic roundworm</name>
    <dbReference type="NCBI Taxonomy" id="6339"/>
    <lineage>
        <taxon>Eukaryota</taxon>
        <taxon>Metazoa</taxon>
        <taxon>Ecdysozoa</taxon>
        <taxon>Nematoda</taxon>
        <taxon>Chromadorea</taxon>
        <taxon>Rhabditida</taxon>
        <taxon>Rhabditina</taxon>
        <taxon>Rhabditomorpha</taxon>
        <taxon>Strongyloidea</taxon>
        <taxon>Heligmosomidae</taxon>
        <taxon>Heligmosomoides</taxon>
    </lineage>
</organism>
<reference evidence="5" key="2">
    <citation type="submission" date="2019-09" db="UniProtKB">
        <authorList>
            <consortium name="WormBaseParasite"/>
        </authorList>
    </citation>
    <scope>IDENTIFICATION</scope>
</reference>
<keyword evidence="2" id="KW-0812">Transmembrane</keyword>